<dbReference type="Proteomes" id="UP000239759">
    <property type="component" value="Unassembled WGS sequence"/>
</dbReference>
<accession>A0A2S5I4I3</accession>
<evidence type="ECO:0000313" key="1">
    <source>
        <dbReference type="EMBL" id="PPB12831.1"/>
    </source>
</evidence>
<gene>
    <name evidence="1" type="ORF">C4A77_00155</name>
    <name evidence="2" type="ORF">EEL30_22180</name>
</gene>
<evidence type="ECO:0000313" key="3">
    <source>
        <dbReference type="Proteomes" id="UP000239759"/>
    </source>
</evidence>
<dbReference type="AlphaFoldDB" id="A0A2S5I4I3"/>
<protein>
    <submittedName>
        <fullName evidence="2">Uncharacterized protein</fullName>
    </submittedName>
</protein>
<evidence type="ECO:0000313" key="4">
    <source>
        <dbReference type="Proteomes" id="UP000319432"/>
    </source>
</evidence>
<name>A0A2S5I4I3_BRELA</name>
<reference evidence="1 3" key="1">
    <citation type="submission" date="2018-02" db="EMBL/GenBank/DDBJ databases">
        <title>Comparative analysis of genomes of three Brevibacillus laterosporus strains producers of potent antimicrobials isolated from silage.</title>
        <authorList>
            <person name="Kojic M."/>
            <person name="Miljkovic M."/>
            <person name="Studholme D."/>
            <person name="Filipic B."/>
        </authorList>
    </citation>
    <scope>NUCLEOTIDE SEQUENCE [LARGE SCALE GENOMIC DNA]</scope>
    <source>
        <strain evidence="1 3">BGSP11</strain>
    </source>
</reference>
<organism evidence="2 4">
    <name type="scientific">Brevibacillus laterosporus</name>
    <name type="common">Bacillus laterosporus</name>
    <dbReference type="NCBI Taxonomy" id="1465"/>
    <lineage>
        <taxon>Bacteria</taxon>
        <taxon>Bacillati</taxon>
        <taxon>Bacillota</taxon>
        <taxon>Bacilli</taxon>
        <taxon>Bacillales</taxon>
        <taxon>Paenibacillaceae</taxon>
        <taxon>Brevibacillus</taxon>
    </lineage>
</organism>
<dbReference type="Proteomes" id="UP000319432">
    <property type="component" value="Chromosome"/>
</dbReference>
<evidence type="ECO:0000313" key="2">
    <source>
        <dbReference type="EMBL" id="QDX94753.1"/>
    </source>
</evidence>
<dbReference type="EMBL" id="PRKQ01000001">
    <property type="protein sequence ID" value="PPB12831.1"/>
    <property type="molecule type" value="Genomic_DNA"/>
</dbReference>
<dbReference type="EMBL" id="CP033464">
    <property type="protein sequence ID" value="QDX94753.1"/>
    <property type="molecule type" value="Genomic_DNA"/>
</dbReference>
<proteinExistence type="predicted"/>
<keyword evidence="4" id="KW-1185">Reference proteome</keyword>
<dbReference type="RefSeq" id="WP_104030232.1">
    <property type="nucleotide sequence ID" value="NZ_CP032410.1"/>
</dbReference>
<sequence>MKMKVEYLRFGEVTEIESARIPIDDNTFEEFRIILKTVNDIPLPHLSIRRVDETIAHETELILSSEELGDHLKLIQSFAKQIKNMRTTEA</sequence>
<reference evidence="2 4" key="2">
    <citation type="submission" date="2018-11" db="EMBL/GenBank/DDBJ databases">
        <title>Phylogenetic determinants of toxin gene distribution in genomes of Brevibacillus laterosporus.</title>
        <authorList>
            <person name="Glare T.R."/>
            <person name="Durrant A."/>
            <person name="Berry C."/>
            <person name="Palma L."/>
            <person name="Ormskirk M."/>
            <person name="Cox M.O."/>
        </authorList>
    </citation>
    <scope>NUCLEOTIDE SEQUENCE [LARGE SCALE GENOMIC DNA]</scope>
    <source>
        <strain evidence="2 4">1821L</strain>
    </source>
</reference>